<gene>
    <name evidence="2" type="ORF">E4J94_13765</name>
</gene>
<dbReference type="InterPro" id="IPR024294">
    <property type="entry name" value="DUF3810"/>
</dbReference>
<dbReference type="AlphaFoldDB" id="A0A4Z1BQ91"/>
<dbReference type="Proteomes" id="UP000297998">
    <property type="component" value="Unassembled WGS sequence"/>
</dbReference>
<comment type="caution">
    <text evidence="2">The sequence shown here is derived from an EMBL/GenBank/DDBJ whole genome shotgun (WGS) entry which is preliminary data.</text>
</comment>
<dbReference type="Pfam" id="PF12725">
    <property type="entry name" value="DUF3810"/>
    <property type="match status" value="1"/>
</dbReference>
<evidence type="ECO:0000313" key="3">
    <source>
        <dbReference type="Proteomes" id="UP000297998"/>
    </source>
</evidence>
<keyword evidence="3" id="KW-1185">Reference proteome</keyword>
<feature type="transmembrane region" description="Helical" evidence="1">
    <location>
        <begin position="98"/>
        <end position="121"/>
    </location>
</feature>
<dbReference type="OrthoDB" id="1048788at2"/>
<keyword evidence="1" id="KW-0472">Membrane</keyword>
<dbReference type="EMBL" id="SRPE01000010">
    <property type="protein sequence ID" value="TGN24305.1"/>
    <property type="molecule type" value="Genomic_DNA"/>
</dbReference>
<organism evidence="2 3">
    <name type="scientific">Empedobacter tilapiae</name>
    <dbReference type="NCBI Taxonomy" id="2491114"/>
    <lineage>
        <taxon>Bacteria</taxon>
        <taxon>Pseudomonadati</taxon>
        <taxon>Bacteroidota</taxon>
        <taxon>Flavobacteriia</taxon>
        <taxon>Flavobacteriales</taxon>
        <taxon>Weeksellaceae</taxon>
        <taxon>Empedobacter</taxon>
    </lineage>
</organism>
<evidence type="ECO:0000313" key="2">
    <source>
        <dbReference type="EMBL" id="TGN24305.1"/>
    </source>
</evidence>
<proteinExistence type="predicted"/>
<reference evidence="2 3" key="1">
    <citation type="submission" date="2019-03" db="EMBL/GenBank/DDBJ databases">
        <title>Empedobacter tilapiae sp. nov., isolated from an intestine of Nile tilapia Oreochromis niloticus.</title>
        <authorList>
            <person name="Kim Y.-O."/>
            <person name="Yoon J.-H."/>
        </authorList>
    </citation>
    <scope>NUCLEOTIDE SEQUENCE [LARGE SCALE GENOMIC DNA]</scope>
    <source>
        <strain evidence="2 3">MRS2</strain>
    </source>
</reference>
<feature type="transmembrane region" description="Helical" evidence="1">
    <location>
        <begin position="69"/>
        <end position="86"/>
    </location>
</feature>
<keyword evidence="1" id="KW-0812">Transmembrane</keyword>
<name>A0A4Z1BQ91_9FLAO</name>
<evidence type="ECO:0000256" key="1">
    <source>
        <dbReference type="SAM" id="Phobius"/>
    </source>
</evidence>
<accession>A0A4Z1BQ91</accession>
<sequence>MLVILLINMQKKLNKTIITFVIFIAQIILFSILFSIENINDFIVNKITFPISEFITRVTNSFNFPIGEIFYLSIGLIGFTLIIKLIKSFFKTKKDISYTLYYLLIFVNSIYFIYMFAWGVMYKKQTLIFAQNEIIIEPKILKQIYCDELDKAIYVRNLIEHNDSTTIKFNSNIKEYNEEFYKLQYSLNELKWLKNYRFLKHAHFKLSWISKMQNYMGILGYYNPFTAEANLNRYNTDLKQPATLFHEYGHQMGFASESEANFLAYYLGSKSNNPEINYSIYYKSIYSLLGAIYKSDPYFVKMELDNMHPKIKQDRKAELNYYLKYEGKTSDTFSELNNQFLKANNQEGTISYSKYVELIYLLYKTKKQNL</sequence>
<feature type="transmembrane region" description="Helical" evidence="1">
    <location>
        <begin position="16"/>
        <end position="36"/>
    </location>
</feature>
<protein>
    <submittedName>
        <fullName evidence="2">DUF3810 domain-containing protein</fullName>
    </submittedName>
</protein>
<keyword evidence="1" id="KW-1133">Transmembrane helix</keyword>